<evidence type="ECO:0000259" key="9">
    <source>
        <dbReference type="Pfam" id="PF13515"/>
    </source>
</evidence>
<feature type="compositionally biased region" description="Basic and acidic residues" evidence="7">
    <location>
        <begin position="363"/>
        <end position="373"/>
    </location>
</feature>
<feature type="transmembrane region" description="Helical" evidence="8">
    <location>
        <begin position="148"/>
        <end position="169"/>
    </location>
</feature>
<dbReference type="Proteomes" id="UP000014062">
    <property type="component" value="Chromosome"/>
</dbReference>
<dbReference type="EMBL" id="CM001889">
    <property type="protein sequence ID" value="EOY52669.1"/>
    <property type="molecule type" value="Genomic_DNA"/>
</dbReference>
<feature type="transmembrane region" description="Helical" evidence="8">
    <location>
        <begin position="122"/>
        <end position="142"/>
    </location>
</feature>
<evidence type="ECO:0000256" key="7">
    <source>
        <dbReference type="SAM" id="MobiDB-lite"/>
    </source>
</evidence>
<feature type="transmembrane region" description="Helical" evidence="8">
    <location>
        <begin position="383"/>
        <end position="406"/>
    </location>
</feature>
<protein>
    <recommendedName>
        <fullName evidence="9">Integral membrane bound transporter domain-containing protein</fullName>
    </recommendedName>
</protein>
<accession>A0A7U9DYU4</accession>
<dbReference type="InterPro" id="IPR049453">
    <property type="entry name" value="Memb_transporter_dom"/>
</dbReference>
<proteinExistence type="inferred from homology"/>
<keyword evidence="5 8" id="KW-0472">Membrane</keyword>
<comment type="similarity">
    <text evidence="6">Belongs to the YccS/YhfK family.</text>
</comment>
<gene>
    <name evidence="10" type="ORF">SLI_7971</name>
</gene>
<comment type="subcellular location">
    <subcellularLocation>
        <location evidence="1">Cell membrane</location>
        <topology evidence="1">Multi-pass membrane protein</topology>
    </subcellularLocation>
</comment>
<reference evidence="11" key="1">
    <citation type="journal article" date="2013" name="Genome Biol. Evol.">
        <title>The genome sequence of Streptomyces lividans 66 reveals a novel tRNA-dependent peptide biosynthetic system within a metal-related genomic island.</title>
        <authorList>
            <person name="Cruz-Morales P."/>
            <person name="Vijgenboom E."/>
            <person name="Iruegas-Bocardo F."/>
            <person name="Girard G."/>
            <person name="Yanez-Guerra L.A."/>
            <person name="Ramos-Aboites H.E."/>
            <person name="Pernodet J.L."/>
            <person name="Anne J."/>
            <person name="van Wezel G.P."/>
            <person name="Barona-Gomez F."/>
        </authorList>
    </citation>
    <scope>NUCLEOTIDE SEQUENCE [LARGE SCALE GENOMIC DNA]</scope>
    <source>
        <strain evidence="11">1326</strain>
    </source>
</reference>
<evidence type="ECO:0000256" key="1">
    <source>
        <dbReference type="ARBA" id="ARBA00004651"/>
    </source>
</evidence>
<organism evidence="10 11">
    <name type="scientific">Streptomyces lividans 1326</name>
    <dbReference type="NCBI Taxonomy" id="1200984"/>
    <lineage>
        <taxon>Bacteria</taxon>
        <taxon>Bacillati</taxon>
        <taxon>Actinomycetota</taxon>
        <taxon>Actinomycetes</taxon>
        <taxon>Kitasatosporales</taxon>
        <taxon>Streptomycetaceae</taxon>
        <taxon>Streptomyces</taxon>
    </lineage>
</organism>
<feature type="transmembrane region" description="Helical" evidence="8">
    <location>
        <begin position="426"/>
        <end position="444"/>
    </location>
</feature>
<keyword evidence="2" id="KW-1003">Cell membrane</keyword>
<evidence type="ECO:0000256" key="3">
    <source>
        <dbReference type="ARBA" id="ARBA00022692"/>
    </source>
</evidence>
<evidence type="ECO:0000313" key="10">
    <source>
        <dbReference type="EMBL" id="EOY52669.1"/>
    </source>
</evidence>
<evidence type="ECO:0000256" key="5">
    <source>
        <dbReference type="ARBA" id="ARBA00023136"/>
    </source>
</evidence>
<evidence type="ECO:0000256" key="4">
    <source>
        <dbReference type="ARBA" id="ARBA00022989"/>
    </source>
</evidence>
<feature type="transmembrane region" description="Helical" evidence="8">
    <location>
        <begin position="74"/>
        <end position="93"/>
    </location>
</feature>
<dbReference type="Pfam" id="PF13515">
    <property type="entry name" value="FUSC_2"/>
    <property type="match status" value="1"/>
</dbReference>
<feature type="compositionally biased region" description="Basic residues" evidence="7">
    <location>
        <begin position="342"/>
        <end position="351"/>
    </location>
</feature>
<dbReference type="PANTHER" id="PTHR30509">
    <property type="entry name" value="P-HYDROXYBENZOIC ACID EFFLUX PUMP SUBUNIT-RELATED"/>
    <property type="match status" value="1"/>
</dbReference>
<sequence>MTGRTTTSLWDRFAGFDPGLIRLTSAMRAVLGTAATLALLTALRAPETALVVGGFTAMTTSLAISDLHPRNQLITLGLGLPLSLACLAVGTALTPYPTAAKLTFLVLICLAVQARRFGPRGLGLGIFGFMAFLLSQFAPARADQLPRLGASVLVAFGAVAIVRCCVGPVTGPGALRRLRHAFDVRLHDVLRDTASIVLATEQDVGTRSRSLQDRLDRLHESVLLIENLLAERAAGEDTEALRPHLSRVEVAAQRLAVLAVRAMHTPAARNDPAERTARQRLAQRIRALRYQPTVGTTRGAERCAEGYEGDSANWPTGSAFVLDCFPAVDELAEALRVLGPRGRPRARRTPSRKPASPTFGALPRRDTDEEGLKRGATRQAFQVTAASAIAITAGHLLSPHLWYWAVTAVWVVSIKNESTGEVLLQSLRRLAGTVIGVVFGYGLAALVNGDGPALLSLLLLCMFGIFYTPSHAYWAVTFFITGTLSMLLALTDTFSTQVLLLRVQETALGVSCGILAAVLVLPTTVRRAGDDALAGFLRALDHLLRAVASGSPGTETPTSRVHAAAHDLDQALESFRKAILPLTHPFAPQRRRRHRARHLLELLDAGAYHVRSLAATAERLPAGHVPEYAMRLTAAADHAHETVTHLIRVTGDRPGTVSRVARPKVTTTLSLLSEEQRVCRSRLSLEYRLVLHIDRLDSTLTALVRALDPLAPDPDRTAVAPSERVHLQLPHGPAQAAAVSCADPADRCGRARAG</sequence>
<evidence type="ECO:0000256" key="8">
    <source>
        <dbReference type="SAM" id="Phobius"/>
    </source>
</evidence>
<name>A0A7U9DYU4_STRLI</name>
<dbReference type="GO" id="GO:0005886">
    <property type="term" value="C:plasma membrane"/>
    <property type="evidence" value="ECO:0007669"/>
    <property type="project" value="UniProtKB-SubCell"/>
</dbReference>
<evidence type="ECO:0000256" key="2">
    <source>
        <dbReference type="ARBA" id="ARBA00022475"/>
    </source>
</evidence>
<dbReference type="AlphaFoldDB" id="A0A7U9DYU4"/>
<feature type="region of interest" description="Disordered" evidence="7">
    <location>
        <begin position="341"/>
        <end position="373"/>
    </location>
</feature>
<keyword evidence="3 8" id="KW-0812">Transmembrane</keyword>
<feature type="transmembrane region" description="Helical" evidence="8">
    <location>
        <begin position="451"/>
        <end position="467"/>
    </location>
</feature>
<keyword evidence="4 8" id="KW-1133">Transmembrane helix</keyword>
<evidence type="ECO:0000313" key="11">
    <source>
        <dbReference type="Proteomes" id="UP000014062"/>
    </source>
</evidence>
<evidence type="ECO:0000256" key="6">
    <source>
        <dbReference type="ARBA" id="ARBA00043993"/>
    </source>
</evidence>
<dbReference type="PANTHER" id="PTHR30509:SF9">
    <property type="entry name" value="MULTIDRUG RESISTANCE PROTEIN MDTO"/>
    <property type="match status" value="1"/>
</dbReference>
<feature type="domain" description="Integral membrane bound transporter" evidence="9">
    <location>
        <begin position="389"/>
        <end position="515"/>
    </location>
</feature>